<protein>
    <submittedName>
        <fullName evidence="2">Uncharacterized protein</fullName>
    </submittedName>
</protein>
<dbReference type="EMBL" id="UOEU01000096">
    <property type="protein sequence ID" value="VAW30854.1"/>
    <property type="molecule type" value="Genomic_DNA"/>
</dbReference>
<feature type="transmembrane region" description="Helical" evidence="1">
    <location>
        <begin position="116"/>
        <end position="133"/>
    </location>
</feature>
<name>A0A3B0VGL5_9ZZZZ</name>
<reference evidence="2" key="1">
    <citation type="submission" date="2018-06" db="EMBL/GenBank/DDBJ databases">
        <authorList>
            <person name="Zhirakovskaya E."/>
        </authorList>
    </citation>
    <scope>NUCLEOTIDE SEQUENCE</scope>
</reference>
<accession>A0A3B0VGL5</accession>
<evidence type="ECO:0000313" key="2">
    <source>
        <dbReference type="EMBL" id="VAW30854.1"/>
    </source>
</evidence>
<evidence type="ECO:0000256" key="1">
    <source>
        <dbReference type="SAM" id="Phobius"/>
    </source>
</evidence>
<keyword evidence="1" id="KW-1133">Transmembrane helix</keyword>
<proteinExistence type="predicted"/>
<feature type="transmembrane region" description="Helical" evidence="1">
    <location>
        <begin position="153"/>
        <end position="173"/>
    </location>
</feature>
<feature type="transmembrane region" description="Helical" evidence="1">
    <location>
        <begin position="44"/>
        <end position="64"/>
    </location>
</feature>
<dbReference type="InterPro" id="IPR025291">
    <property type="entry name" value="DUF4153"/>
</dbReference>
<keyword evidence="1" id="KW-0812">Transmembrane</keyword>
<organism evidence="2">
    <name type="scientific">hydrothermal vent metagenome</name>
    <dbReference type="NCBI Taxonomy" id="652676"/>
    <lineage>
        <taxon>unclassified sequences</taxon>
        <taxon>metagenomes</taxon>
        <taxon>ecological metagenomes</taxon>
    </lineage>
</organism>
<sequence length="314" mass="35362">GLLAGGLAFALTRRAIDDEQGRLEQVLTVLPRVFSIGFIETSTILILVSMLFASFVAIQFTYLFGGVANVTEAGYTFADYARRGFFELLTVAILTMLLVLGLNWLARRESKGQIRLFNGLGSLLIGLVLVMLVSAWRRMALYEAAFGYTELRLIVYVCMAWLAVTLLWFLLTLWARPDRFAIGALLAVMGFLMTLNLINPDAFIAQQNLDRYVTTGDLDVVYLATLSNDAVPQLLRGLNLTIGDEEEVVTTFCSRTRVFNSIEVDCYDTRYGVIWTALNGRYQTLTTNTAWQRWTSFNLPRWQTYRTLGFLEGS</sequence>
<feature type="transmembrane region" description="Helical" evidence="1">
    <location>
        <begin position="180"/>
        <end position="198"/>
    </location>
</feature>
<keyword evidence="1" id="KW-0472">Membrane</keyword>
<dbReference type="Pfam" id="PF13687">
    <property type="entry name" value="DUF4153"/>
    <property type="match status" value="1"/>
</dbReference>
<feature type="transmembrane region" description="Helical" evidence="1">
    <location>
        <begin position="84"/>
        <end position="104"/>
    </location>
</feature>
<dbReference type="AlphaFoldDB" id="A0A3B0VGL5"/>
<feature type="non-terminal residue" evidence="2">
    <location>
        <position position="1"/>
    </location>
</feature>
<gene>
    <name evidence="2" type="ORF">MNBD_CHLOROFLEXI01-4045</name>
</gene>